<feature type="transmembrane region" description="Helical" evidence="1">
    <location>
        <begin position="84"/>
        <end position="103"/>
    </location>
</feature>
<dbReference type="InParanoid" id="W3X233"/>
<name>W3X233_PESFW</name>
<keyword evidence="4" id="KW-1185">Reference proteome</keyword>
<gene>
    <name evidence="3" type="ORF">PFICI_07722</name>
</gene>
<evidence type="ECO:0000256" key="1">
    <source>
        <dbReference type="SAM" id="Phobius"/>
    </source>
</evidence>
<protein>
    <recommendedName>
        <fullName evidence="2">Rhodopsin domain-containing protein</fullName>
    </recommendedName>
</protein>
<dbReference type="EMBL" id="KI912113">
    <property type="protein sequence ID" value="ETS80193.1"/>
    <property type="molecule type" value="Genomic_DNA"/>
</dbReference>
<dbReference type="Proteomes" id="UP000030651">
    <property type="component" value="Unassembled WGS sequence"/>
</dbReference>
<feature type="transmembrane region" description="Helical" evidence="1">
    <location>
        <begin position="43"/>
        <end position="64"/>
    </location>
</feature>
<dbReference type="GeneID" id="19272735"/>
<evidence type="ECO:0000313" key="3">
    <source>
        <dbReference type="EMBL" id="ETS80193.1"/>
    </source>
</evidence>
<organism evidence="3 4">
    <name type="scientific">Pestalotiopsis fici (strain W106-1 / CGMCC3.15140)</name>
    <dbReference type="NCBI Taxonomy" id="1229662"/>
    <lineage>
        <taxon>Eukaryota</taxon>
        <taxon>Fungi</taxon>
        <taxon>Dikarya</taxon>
        <taxon>Ascomycota</taxon>
        <taxon>Pezizomycotina</taxon>
        <taxon>Sordariomycetes</taxon>
        <taxon>Xylariomycetidae</taxon>
        <taxon>Amphisphaeriales</taxon>
        <taxon>Sporocadaceae</taxon>
        <taxon>Pestalotiopsis</taxon>
    </lineage>
</organism>
<evidence type="ECO:0000313" key="4">
    <source>
        <dbReference type="Proteomes" id="UP000030651"/>
    </source>
</evidence>
<proteinExistence type="predicted"/>
<keyword evidence="1" id="KW-0812">Transmembrane</keyword>
<dbReference type="InterPro" id="IPR049326">
    <property type="entry name" value="Rhodopsin_dom_fungi"/>
</dbReference>
<sequence>MASDATIQQMVAASIFLIVLAATCVIIRFGVSLKNASTLYADDVMSIVALGLLIASFVTDYLGIEANKELTEGHTESDPTPLILLIYRLGAAVSICSGLVSWASKAPIPLLLIRLFGIKRWLRLTAIIALTTTGIAILVTTAWSAAACDSHGTYTTEFASKCFKDGGTGGVINGVFSLALYVRLAGQNASVLVNE</sequence>
<dbReference type="KEGG" id="pfy:PFICI_07722"/>
<feature type="transmembrane region" description="Helical" evidence="1">
    <location>
        <begin position="124"/>
        <end position="146"/>
    </location>
</feature>
<keyword evidence="1" id="KW-0472">Membrane</keyword>
<dbReference type="RefSeq" id="XP_007834494.1">
    <property type="nucleotide sequence ID" value="XM_007836303.1"/>
</dbReference>
<dbReference type="OrthoDB" id="444631at2759"/>
<dbReference type="HOGENOM" id="CLU_1396791_0_0_1"/>
<accession>W3X233</accession>
<feature type="transmembrane region" description="Helical" evidence="1">
    <location>
        <begin position="12"/>
        <end position="31"/>
    </location>
</feature>
<feature type="domain" description="Rhodopsin" evidence="2">
    <location>
        <begin position="27"/>
        <end position="166"/>
    </location>
</feature>
<dbReference type="Pfam" id="PF20684">
    <property type="entry name" value="Fung_rhodopsin"/>
    <property type="match status" value="1"/>
</dbReference>
<evidence type="ECO:0000259" key="2">
    <source>
        <dbReference type="Pfam" id="PF20684"/>
    </source>
</evidence>
<reference evidence="4" key="1">
    <citation type="journal article" date="2015" name="BMC Genomics">
        <title>Genomic and transcriptomic analysis of the endophytic fungus Pestalotiopsis fici reveals its lifestyle and high potential for synthesis of natural products.</title>
        <authorList>
            <person name="Wang X."/>
            <person name="Zhang X."/>
            <person name="Liu L."/>
            <person name="Xiang M."/>
            <person name="Wang W."/>
            <person name="Sun X."/>
            <person name="Che Y."/>
            <person name="Guo L."/>
            <person name="Liu G."/>
            <person name="Guo L."/>
            <person name="Wang C."/>
            <person name="Yin W.B."/>
            <person name="Stadler M."/>
            <person name="Zhang X."/>
            <person name="Liu X."/>
        </authorList>
    </citation>
    <scope>NUCLEOTIDE SEQUENCE [LARGE SCALE GENOMIC DNA]</scope>
    <source>
        <strain evidence="4">W106-1 / CGMCC3.15140</strain>
    </source>
</reference>
<keyword evidence="1" id="KW-1133">Transmembrane helix</keyword>
<dbReference type="AlphaFoldDB" id="W3X233"/>